<dbReference type="InterPro" id="IPR035093">
    <property type="entry name" value="RelE/ParE_toxin_dom_sf"/>
</dbReference>
<dbReference type="AlphaFoldDB" id="A0A388TDB8"/>
<sequence length="106" mass="12494">MPADIYRLRIMPQAAEDLDNIFAYISNNLHNPQAAGQLMADIEAAFMTLKNIPYAYPSCSNEYLQKKNYRKLIIKNYMAFYIIQEETKSTLVMRVLYSRRDYEQLL</sequence>
<dbReference type="InterPro" id="IPR007712">
    <property type="entry name" value="RelE/ParE_toxin"/>
</dbReference>
<evidence type="ECO:0000313" key="2">
    <source>
        <dbReference type="EMBL" id="GBR74925.1"/>
    </source>
</evidence>
<dbReference type="Pfam" id="PF05016">
    <property type="entry name" value="ParE_toxin"/>
    <property type="match status" value="1"/>
</dbReference>
<comment type="caution">
    <text evidence="2">The sequence shown here is derived from an EMBL/GenBank/DDBJ whole genome shotgun (WGS) entry which is preliminary data.</text>
</comment>
<dbReference type="EMBL" id="BGZN01000107">
    <property type="protein sequence ID" value="GBR74925.1"/>
    <property type="molecule type" value="Genomic_DNA"/>
</dbReference>
<dbReference type="Gene3D" id="3.30.2310.20">
    <property type="entry name" value="RelE-like"/>
    <property type="match status" value="1"/>
</dbReference>
<organism evidence="2 3">
    <name type="scientific">Termititenax aidoneus</name>
    <dbReference type="NCBI Taxonomy" id="2218524"/>
    <lineage>
        <taxon>Bacteria</taxon>
        <taxon>Bacillati</taxon>
        <taxon>Candidatus Margulisiibacteriota</taxon>
        <taxon>Candidatus Termititenacia</taxon>
        <taxon>Candidatus Termititenacales</taxon>
        <taxon>Candidatus Termititenacaceae</taxon>
        <taxon>Candidatus Termititenax</taxon>
    </lineage>
</organism>
<evidence type="ECO:0000313" key="3">
    <source>
        <dbReference type="Proteomes" id="UP000269352"/>
    </source>
</evidence>
<protein>
    <submittedName>
        <fullName evidence="2">Toxin ParE</fullName>
    </submittedName>
</protein>
<dbReference type="Proteomes" id="UP000269352">
    <property type="component" value="Unassembled WGS sequence"/>
</dbReference>
<gene>
    <name evidence="2" type="primary">parE</name>
    <name evidence="2" type="ORF">NO1_2013</name>
</gene>
<proteinExistence type="predicted"/>
<keyword evidence="1" id="KW-1277">Toxin-antitoxin system</keyword>
<accession>A0A388TDB8</accession>
<reference evidence="2 3" key="1">
    <citation type="journal article" date="2019" name="ISME J.">
        <title>Genome analyses of uncultured TG2/ZB3 bacteria in 'Margulisbacteria' specifically attached to ectosymbiotic spirochetes of protists in the termite gut.</title>
        <authorList>
            <person name="Utami Y.D."/>
            <person name="Kuwahara H."/>
            <person name="Igai K."/>
            <person name="Murakami T."/>
            <person name="Sugaya K."/>
            <person name="Morikawa T."/>
            <person name="Nagura Y."/>
            <person name="Yuki M."/>
            <person name="Deevong P."/>
            <person name="Inoue T."/>
            <person name="Kihara K."/>
            <person name="Lo N."/>
            <person name="Yamada A."/>
            <person name="Ohkuma M."/>
            <person name="Hongoh Y."/>
        </authorList>
    </citation>
    <scope>NUCLEOTIDE SEQUENCE [LARGE SCALE GENOMIC DNA]</scope>
    <source>
        <strain evidence="2">NkOx7-01</strain>
    </source>
</reference>
<keyword evidence="3" id="KW-1185">Reference proteome</keyword>
<evidence type="ECO:0000256" key="1">
    <source>
        <dbReference type="ARBA" id="ARBA00022649"/>
    </source>
</evidence>
<name>A0A388TDB8_TERA1</name>